<dbReference type="SUPFAM" id="SSF56801">
    <property type="entry name" value="Acetyl-CoA synthetase-like"/>
    <property type="match status" value="1"/>
</dbReference>
<dbReference type="GO" id="GO:0043041">
    <property type="term" value="P:amino acid activation for nonribosomal peptide biosynthetic process"/>
    <property type="evidence" value="ECO:0007669"/>
    <property type="project" value="TreeGrafter"/>
</dbReference>
<evidence type="ECO:0000256" key="2">
    <source>
        <dbReference type="ARBA" id="ARBA00022450"/>
    </source>
</evidence>
<gene>
    <name evidence="5" type="ORF">C7H19_24550</name>
</gene>
<dbReference type="AlphaFoldDB" id="A0A2T1LQM0"/>
<dbReference type="SUPFAM" id="SSF47336">
    <property type="entry name" value="ACP-like"/>
    <property type="match status" value="1"/>
</dbReference>
<name>A0A2T1LQM0_9CHRO</name>
<dbReference type="InterPro" id="IPR020845">
    <property type="entry name" value="AMP-binding_CS"/>
</dbReference>
<dbReference type="FunFam" id="2.30.38.10:FF:000001">
    <property type="entry name" value="Non-ribosomal peptide synthetase PvdI"/>
    <property type="match status" value="1"/>
</dbReference>
<dbReference type="RefSeq" id="WP_146136590.1">
    <property type="nucleotide sequence ID" value="NZ_PXOH01000070.1"/>
</dbReference>
<dbReference type="PANTHER" id="PTHR45527">
    <property type="entry name" value="NONRIBOSOMAL PEPTIDE SYNTHETASE"/>
    <property type="match status" value="1"/>
</dbReference>
<sequence>YIIDDAQITILLTQEHLLQQFIEKVSNIHSLSLDVSTFSTTNPVTQIQPNNLAYIIYTSGSTGQPKGVMLEHLGLVNIYHAWSSTYQLTKNCHNYLQMASFSFDVFTGDWVRCLCSGGKLVICPQEFLLEPDKLYHLIQQEQINCAEFVPAILRNLMQYLNQTQQKLESMKLLIVGSDTWYLSEHQAIQQLCSPDTRVINSYGVTEATIDSSYFESTHLTNQPNKITPIGQPFPNTQLYILDPYLQPVPVGVTGELHIGGRQLARGYLNRSELTTEKFIPHPFSDKPFAKLYKTGDLARYLSDGNIEYVGRIDNQIKLRGFRIELGEIEAVLTQHSAIDEALVIVSQAIPEQQKLIAYIVTKNSDIETSQIKTYLQDKLPEYLIPAVYVILDAFPLTPNGKIDLAEIRFAARNALPKTDLLNNDLSIAPRNSTEQLIADIWTDILKLEKVGIYDNFFELGGHSLLATQIMSRVREEFKIEIPLRTLFETPTIIGLAEFIINQQLEQVDDELLESLLTEINDLSDEEIQKLLDE</sequence>
<dbReference type="InterPro" id="IPR025110">
    <property type="entry name" value="AMP-bd_C"/>
</dbReference>
<dbReference type="InterPro" id="IPR020459">
    <property type="entry name" value="AMP-binding"/>
</dbReference>
<reference evidence="5 6" key="1">
    <citation type="submission" date="2018-03" db="EMBL/GenBank/DDBJ databases">
        <title>The ancient ancestry and fast evolution of plastids.</title>
        <authorList>
            <person name="Moore K.R."/>
            <person name="Magnabosco C."/>
            <person name="Momper L."/>
            <person name="Gold D.A."/>
            <person name="Bosak T."/>
            <person name="Fournier G.P."/>
        </authorList>
    </citation>
    <scope>NUCLEOTIDE SEQUENCE [LARGE SCALE GENOMIC DNA]</scope>
    <source>
        <strain evidence="5 6">CCALA 016</strain>
    </source>
</reference>
<dbReference type="InterPro" id="IPR045851">
    <property type="entry name" value="AMP-bd_C_sf"/>
</dbReference>
<dbReference type="GO" id="GO:0031177">
    <property type="term" value="F:phosphopantetheine binding"/>
    <property type="evidence" value="ECO:0007669"/>
    <property type="project" value="InterPro"/>
</dbReference>
<evidence type="ECO:0000256" key="1">
    <source>
        <dbReference type="ARBA" id="ARBA00001957"/>
    </source>
</evidence>
<keyword evidence="6" id="KW-1185">Reference proteome</keyword>
<dbReference type="PROSITE" id="PS00455">
    <property type="entry name" value="AMP_BINDING"/>
    <property type="match status" value="1"/>
</dbReference>
<dbReference type="GO" id="GO:0005829">
    <property type="term" value="C:cytosol"/>
    <property type="evidence" value="ECO:0007669"/>
    <property type="project" value="TreeGrafter"/>
</dbReference>
<keyword evidence="3" id="KW-0597">Phosphoprotein</keyword>
<evidence type="ECO:0000313" key="6">
    <source>
        <dbReference type="Proteomes" id="UP000239001"/>
    </source>
</evidence>
<feature type="non-terminal residue" evidence="5">
    <location>
        <position position="1"/>
    </location>
</feature>
<comment type="cofactor">
    <cofactor evidence="1">
        <name>pantetheine 4'-phosphate</name>
        <dbReference type="ChEBI" id="CHEBI:47942"/>
    </cofactor>
</comment>
<keyword evidence="2" id="KW-0596">Phosphopantetheine</keyword>
<dbReference type="Gene3D" id="3.40.50.1820">
    <property type="entry name" value="alpha/beta hydrolase"/>
    <property type="match status" value="1"/>
</dbReference>
<dbReference type="PANTHER" id="PTHR45527:SF14">
    <property type="entry name" value="PLIPASTATIN SYNTHASE SUBUNIT B"/>
    <property type="match status" value="1"/>
</dbReference>
<dbReference type="Gene3D" id="3.30.300.30">
    <property type="match status" value="1"/>
</dbReference>
<dbReference type="CDD" id="cd05930">
    <property type="entry name" value="A_NRPS"/>
    <property type="match status" value="1"/>
</dbReference>
<dbReference type="InterPro" id="IPR020806">
    <property type="entry name" value="PKS_PP-bd"/>
</dbReference>
<dbReference type="Pfam" id="PF13193">
    <property type="entry name" value="AMP-binding_C"/>
    <property type="match status" value="1"/>
</dbReference>
<dbReference type="Proteomes" id="UP000239001">
    <property type="component" value="Unassembled WGS sequence"/>
</dbReference>
<comment type="caution">
    <text evidence="5">The sequence shown here is derived from an EMBL/GenBank/DDBJ whole genome shotgun (WGS) entry which is preliminary data.</text>
</comment>
<accession>A0A2T1LQM0</accession>
<dbReference type="PRINTS" id="PR00154">
    <property type="entry name" value="AMPBINDING"/>
</dbReference>
<dbReference type="Pfam" id="PF00501">
    <property type="entry name" value="AMP-binding"/>
    <property type="match status" value="1"/>
</dbReference>
<dbReference type="InterPro" id="IPR000873">
    <property type="entry name" value="AMP-dep_synth/lig_dom"/>
</dbReference>
<proteinExistence type="predicted"/>
<dbReference type="GO" id="GO:0044550">
    <property type="term" value="P:secondary metabolite biosynthetic process"/>
    <property type="evidence" value="ECO:0007669"/>
    <property type="project" value="TreeGrafter"/>
</dbReference>
<dbReference type="Pfam" id="PF00550">
    <property type="entry name" value="PP-binding"/>
    <property type="match status" value="1"/>
</dbReference>
<reference evidence="5 6" key="2">
    <citation type="submission" date="2018-03" db="EMBL/GenBank/DDBJ databases">
        <authorList>
            <person name="Keele B.F."/>
        </authorList>
    </citation>
    <scope>NUCLEOTIDE SEQUENCE [LARGE SCALE GENOMIC DNA]</scope>
    <source>
        <strain evidence="5 6">CCALA 016</strain>
    </source>
</reference>
<dbReference type="InterPro" id="IPR042099">
    <property type="entry name" value="ANL_N_sf"/>
</dbReference>
<dbReference type="InterPro" id="IPR009081">
    <property type="entry name" value="PP-bd_ACP"/>
</dbReference>
<evidence type="ECO:0000313" key="5">
    <source>
        <dbReference type="EMBL" id="PSF28880.1"/>
    </source>
</evidence>
<feature type="domain" description="Carrier" evidence="4">
    <location>
        <begin position="428"/>
        <end position="503"/>
    </location>
</feature>
<dbReference type="SMART" id="SM00823">
    <property type="entry name" value="PKS_PP"/>
    <property type="match status" value="1"/>
</dbReference>
<dbReference type="EMBL" id="PXOH01000070">
    <property type="protein sequence ID" value="PSF28880.1"/>
    <property type="molecule type" value="Genomic_DNA"/>
</dbReference>
<organism evidence="5 6">
    <name type="scientific">Aphanothece hegewaldii CCALA 016</name>
    <dbReference type="NCBI Taxonomy" id="2107694"/>
    <lineage>
        <taxon>Bacteria</taxon>
        <taxon>Bacillati</taxon>
        <taxon>Cyanobacteriota</taxon>
        <taxon>Cyanophyceae</taxon>
        <taxon>Oscillatoriophycideae</taxon>
        <taxon>Chroococcales</taxon>
        <taxon>Aphanothecaceae</taxon>
        <taxon>Aphanothece</taxon>
    </lineage>
</organism>
<evidence type="ECO:0000259" key="4">
    <source>
        <dbReference type="PROSITE" id="PS50075"/>
    </source>
</evidence>
<dbReference type="OrthoDB" id="9778383at2"/>
<dbReference type="Gene3D" id="3.40.50.12780">
    <property type="entry name" value="N-terminal domain of ligase-like"/>
    <property type="match status" value="1"/>
</dbReference>
<dbReference type="FunFam" id="1.10.1200.10:FF:000005">
    <property type="entry name" value="Nonribosomal peptide synthetase 1"/>
    <property type="match status" value="1"/>
</dbReference>
<dbReference type="InterPro" id="IPR029058">
    <property type="entry name" value="AB_hydrolase_fold"/>
</dbReference>
<dbReference type="NCBIfam" id="TIGR01733">
    <property type="entry name" value="AA-adenyl-dom"/>
    <property type="match status" value="1"/>
</dbReference>
<protein>
    <submittedName>
        <fullName evidence="5">Non-ribosomal peptide synthetase</fullName>
    </submittedName>
</protein>
<dbReference type="InterPro" id="IPR010071">
    <property type="entry name" value="AA_adenyl_dom"/>
</dbReference>
<dbReference type="PROSITE" id="PS50075">
    <property type="entry name" value="CARRIER"/>
    <property type="match status" value="1"/>
</dbReference>
<dbReference type="InterPro" id="IPR036736">
    <property type="entry name" value="ACP-like_sf"/>
</dbReference>
<evidence type="ECO:0000256" key="3">
    <source>
        <dbReference type="ARBA" id="ARBA00022553"/>
    </source>
</evidence>